<evidence type="ECO:0000256" key="5">
    <source>
        <dbReference type="ARBA" id="ARBA00022692"/>
    </source>
</evidence>
<dbReference type="GeneID" id="107417500"/>
<dbReference type="InterPro" id="IPR055414">
    <property type="entry name" value="LRR_R13L4/SHOC2-like"/>
</dbReference>
<evidence type="ECO:0000256" key="2">
    <source>
        <dbReference type="ARBA" id="ARBA00009592"/>
    </source>
</evidence>
<evidence type="ECO:0000256" key="3">
    <source>
        <dbReference type="ARBA" id="ARBA00022475"/>
    </source>
</evidence>
<dbReference type="InterPro" id="IPR032675">
    <property type="entry name" value="LRR_dom_sf"/>
</dbReference>
<dbReference type="InterPro" id="IPR003591">
    <property type="entry name" value="Leu-rich_rpt_typical-subtyp"/>
</dbReference>
<dbReference type="PRINTS" id="PR00019">
    <property type="entry name" value="LEURICHRPT"/>
</dbReference>
<reference evidence="16 17" key="1">
    <citation type="submission" date="2025-05" db="UniProtKB">
        <authorList>
            <consortium name="RefSeq"/>
        </authorList>
    </citation>
    <scope>IDENTIFICATION</scope>
    <source>
        <tissue evidence="17 18">Seedling</tissue>
    </source>
</reference>
<feature type="domain" description="Disease resistance R13L4/SHOC-2-like LRR" evidence="15">
    <location>
        <begin position="448"/>
        <end position="594"/>
    </location>
</feature>
<dbReference type="Pfam" id="PF23598">
    <property type="entry name" value="LRR_14"/>
    <property type="match status" value="1"/>
</dbReference>
<dbReference type="SMART" id="SM00365">
    <property type="entry name" value="LRR_SD22"/>
    <property type="match status" value="8"/>
</dbReference>
<dbReference type="InterPro" id="IPR013210">
    <property type="entry name" value="LRR_N_plant-typ"/>
</dbReference>
<evidence type="ECO:0000313" key="16">
    <source>
        <dbReference type="Proteomes" id="UP001652623"/>
    </source>
</evidence>
<feature type="transmembrane region" description="Helical" evidence="12">
    <location>
        <begin position="1068"/>
        <end position="1087"/>
    </location>
</feature>
<evidence type="ECO:0000259" key="14">
    <source>
        <dbReference type="Pfam" id="PF08263"/>
    </source>
</evidence>
<dbReference type="SMART" id="SM00369">
    <property type="entry name" value="LRR_TYP"/>
    <property type="match status" value="14"/>
</dbReference>
<evidence type="ECO:0000256" key="12">
    <source>
        <dbReference type="SAM" id="Phobius"/>
    </source>
</evidence>
<keyword evidence="3" id="KW-1003">Cell membrane</keyword>
<dbReference type="Pfam" id="PF00560">
    <property type="entry name" value="LRR_1"/>
    <property type="match status" value="12"/>
</dbReference>
<keyword evidence="16" id="KW-1185">Reference proteome</keyword>
<dbReference type="Pfam" id="PF13855">
    <property type="entry name" value="LRR_8"/>
    <property type="match status" value="3"/>
</dbReference>
<evidence type="ECO:0000313" key="18">
    <source>
        <dbReference type="RefSeq" id="XP_060670795.1"/>
    </source>
</evidence>
<keyword evidence="11" id="KW-0325">Glycoprotein</keyword>
<feature type="signal peptide" evidence="13">
    <location>
        <begin position="1"/>
        <end position="27"/>
    </location>
</feature>
<feature type="domain" description="Leucine-rich repeat-containing N-terminal plant-type" evidence="14">
    <location>
        <begin position="34"/>
        <end position="70"/>
    </location>
</feature>
<organism evidence="16 18">
    <name type="scientific">Ziziphus jujuba</name>
    <name type="common">Chinese jujube</name>
    <name type="synonym">Ziziphus sativa</name>
    <dbReference type="NCBI Taxonomy" id="326968"/>
    <lineage>
        <taxon>Eukaryota</taxon>
        <taxon>Viridiplantae</taxon>
        <taxon>Streptophyta</taxon>
        <taxon>Embryophyta</taxon>
        <taxon>Tracheophyta</taxon>
        <taxon>Spermatophyta</taxon>
        <taxon>Magnoliopsida</taxon>
        <taxon>eudicotyledons</taxon>
        <taxon>Gunneridae</taxon>
        <taxon>Pentapetalae</taxon>
        <taxon>rosids</taxon>
        <taxon>fabids</taxon>
        <taxon>Rosales</taxon>
        <taxon>Rhamnaceae</taxon>
        <taxon>Paliureae</taxon>
        <taxon>Ziziphus</taxon>
    </lineage>
</organism>
<comment type="similarity">
    <text evidence="2">Belongs to the RLP family.</text>
</comment>
<evidence type="ECO:0000256" key="7">
    <source>
        <dbReference type="ARBA" id="ARBA00022737"/>
    </source>
</evidence>
<keyword evidence="6 13" id="KW-0732">Signal</keyword>
<dbReference type="InterPro" id="IPR046956">
    <property type="entry name" value="RLP23-like"/>
</dbReference>
<sequence>METITGLPFMFLILCLVTRELLPNTDAQLTNCMDSDREALVDFKSGLHDPENRLSSWKGSNCCQWWGISCENTSGAVIAVDLHNPHPYNYGESTGTNGLWNLSGEIRPSLTKLKSLRHLDLSFNTFDGNTIPEFFGSLKSLQYLNLSNGGFSGAIPPNLGNLSSLQYLDVHLWGLLVNNLEWAAGLVSLKHLVMNEVDLSMVGPDLFRQLNKLPSLTELQLRNCRLSGSIPPPTFLNFTSLAVLDLIHNQFHSEIPGWLVNISSLVNLDISESELFGRIPLGFSDLPNLQFLYLGDNSLTASCHQLLGGRWRKIHVLDLSRNRLDGKLPASIGNLTFLSHLHLASNNVEGGIPSSIGNLCNLMLMDMSSNTMNGTLPEFLDEAENCLSMRPLPSLLSLELSGNHLVGNLPEWLGHLENLVKLVLSYNSLNGHIPDSFGSLQNLSRRPLPSLQSLDLSGNQLIGNLPEWLGGLKNLVVLSLSSNSLYGPIPTSFGILKQNLTLLKLNENELNGTLPESLGQLSELSTLDVSSNKLTGVVTEAHFLKLKKLSYLDLSSNSFKLNVSSNWVPPFQVSSLSMRSCHLGPSFPVWLKSQKQVNFLDFSNASLSGSIPYWFWEFSYSLSRLNLSFNQLAGQLPSRLEFGALGFPSQVIHLTGAVVDFSSNNFSGSIPKPSGINILDLSKNKLSGNIPNNISQSLVFLSIGYNQINGEIPASICNIGPYLKAIDLSNNKLIGSIPSSIGNCSDLSVLDISNNHLSGTIPTFLGQLGGLQTLHLNDNKLYGQLPSSFQNLSSLETLNLGNNRLSGVIPPWIGKGFESLRILSLRSNSFSGELPTLLSNLSALQILDLAENQLAGSIPPSFGHFKGMSQAESINHYLLYRPSRSSIHILGWENYEIVGSYYESYVVNMKGQPLRYTKTLSLVTVLDLSGNNLSGDLLIEITNLLGLRVIDLSRNQITGHIPESISKLKLLVSLDLSRNSFSGAIPQSLGTLSFLGYLNLSNNDLSGPIPYKDHMSTFDEFSFAGNLGLCGGPLAVKCPSDDDDDEKSDKGRTTSKDAGNGDSFIDKWFYLSIGLGFAAGILVPYLIMAMRKSWSITYFDVVDKVVDRMLYLWLKYRTTKQRTRGHQRRR</sequence>
<dbReference type="PANTHER" id="PTHR48063:SF16">
    <property type="entry name" value="LRR RECEPTOR-LIKE SERINE_THREONINE-PROTEIN KINASE GSO1"/>
    <property type="match status" value="1"/>
</dbReference>
<evidence type="ECO:0000256" key="10">
    <source>
        <dbReference type="ARBA" id="ARBA00023170"/>
    </source>
</evidence>
<keyword evidence="4" id="KW-0433">Leucine-rich repeat</keyword>
<evidence type="ECO:0000259" key="15">
    <source>
        <dbReference type="Pfam" id="PF23598"/>
    </source>
</evidence>
<gene>
    <name evidence="17 18" type="primary">LOC107417500</name>
</gene>
<dbReference type="Pfam" id="PF08263">
    <property type="entry name" value="LRRNT_2"/>
    <property type="match status" value="1"/>
</dbReference>
<evidence type="ECO:0000256" key="1">
    <source>
        <dbReference type="ARBA" id="ARBA00004251"/>
    </source>
</evidence>
<keyword evidence="8 12" id="KW-1133">Transmembrane helix</keyword>
<dbReference type="InterPro" id="IPR001611">
    <property type="entry name" value="Leu-rich_rpt"/>
</dbReference>
<evidence type="ECO:0000256" key="8">
    <source>
        <dbReference type="ARBA" id="ARBA00022989"/>
    </source>
</evidence>
<name>A0ABM4A234_ZIZJJ</name>
<evidence type="ECO:0000256" key="6">
    <source>
        <dbReference type="ARBA" id="ARBA00022729"/>
    </source>
</evidence>
<evidence type="ECO:0000256" key="13">
    <source>
        <dbReference type="SAM" id="SignalP"/>
    </source>
</evidence>
<evidence type="ECO:0000256" key="4">
    <source>
        <dbReference type="ARBA" id="ARBA00022614"/>
    </source>
</evidence>
<dbReference type="RefSeq" id="XP_060670794.1">
    <property type="nucleotide sequence ID" value="XM_060814811.1"/>
</dbReference>
<keyword evidence="7" id="KW-0677">Repeat</keyword>
<proteinExistence type="inferred from homology"/>
<dbReference type="Proteomes" id="UP001652623">
    <property type="component" value="Chromosome 2"/>
</dbReference>
<evidence type="ECO:0000313" key="17">
    <source>
        <dbReference type="RefSeq" id="XP_060670794.1"/>
    </source>
</evidence>
<dbReference type="SUPFAM" id="SSF52058">
    <property type="entry name" value="L domain-like"/>
    <property type="match status" value="3"/>
</dbReference>
<protein>
    <submittedName>
        <fullName evidence="17 18">Receptor-like protein EIX2 isoform X1</fullName>
    </submittedName>
</protein>
<evidence type="ECO:0000256" key="9">
    <source>
        <dbReference type="ARBA" id="ARBA00023136"/>
    </source>
</evidence>
<comment type="subcellular location">
    <subcellularLocation>
        <location evidence="1">Cell membrane</location>
        <topology evidence="1">Single-pass type I membrane protein</topology>
    </subcellularLocation>
</comment>
<keyword evidence="10" id="KW-0675">Receptor</keyword>
<dbReference type="SUPFAM" id="SSF52047">
    <property type="entry name" value="RNI-like"/>
    <property type="match status" value="1"/>
</dbReference>
<dbReference type="PANTHER" id="PTHR48063">
    <property type="entry name" value="LRR RECEPTOR-LIKE KINASE"/>
    <property type="match status" value="1"/>
</dbReference>
<evidence type="ECO:0000256" key="11">
    <source>
        <dbReference type="ARBA" id="ARBA00023180"/>
    </source>
</evidence>
<keyword evidence="9 12" id="KW-0472">Membrane</keyword>
<feature type="chain" id="PRO_5045025742" evidence="13">
    <location>
        <begin position="28"/>
        <end position="1130"/>
    </location>
</feature>
<dbReference type="Gene3D" id="3.80.10.10">
    <property type="entry name" value="Ribonuclease Inhibitor"/>
    <property type="match status" value="6"/>
</dbReference>
<keyword evidence="5 12" id="KW-0812">Transmembrane</keyword>
<dbReference type="RefSeq" id="XP_060670795.1">
    <property type="nucleotide sequence ID" value="XM_060814812.1"/>
</dbReference>
<accession>A0ABM4A234</accession>